<feature type="transmembrane region" description="Helical" evidence="2">
    <location>
        <begin position="253"/>
        <end position="272"/>
    </location>
</feature>
<keyword evidence="4" id="KW-1185">Reference proteome</keyword>
<gene>
    <name evidence="3" type="ORF">PISL3812_06724</name>
</gene>
<evidence type="ECO:0000256" key="1">
    <source>
        <dbReference type="SAM" id="MobiDB-lite"/>
    </source>
</evidence>
<evidence type="ECO:0000256" key="2">
    <source>
        <dbReference type="SAM" id="Phobius"/>
    </source>
</evidence>
<reference evidence="3 4" key="1">
    <citation type="submission" date="2015-04" db="EMBL/GenBank/DDBJ databases">
        <authorList>
            <person name="Syromyatnikov M.Y."/>
            <person name="Popov V.N."/>
        </authorList>
    </citation>
    <scope>NUCLEOTIDE SEQUENCE [LARGE SCALE GENOMIC DNA]</scope>
    <source>
        <strain evidence="3">WF-38-12</strain>
    </source>
</reference>
<dbReference type="AlphaFoldDB" id="A0A0U1M281"/>
<dbReference type="EMBL" id="CVMT01000006">
    <property type="protein sequence ID" value="CRG89685.1"/>
    <property type="molecule type" value="Genomic_DNA"/>
</dbReference>
<evidence type="ECO:0000313" key="3">
    <source>
        <dbReference type="EMBL" id="CRG89685.1"/>
    </source>
</evidence>
<dbReference type="PANTHER" id="PTHR36819">
    <property type="entry name" value="REGULATOR OF PHOSPHOLIPASE D SRF1"/>
    <property type="match status" value="1"/>
</dbReference>
<feature type="compositionally biased region" description="Polar residues" evidence="1">
    <location>
        <begin position="8"/>
        <end position="23"/>
    </location>
</feature>
<dbReference type="Proteomes" id="UP000054383">
    <property type="component" value="Unassembled WGS sequence"/>
</dbReference>
<dbReference type="OrthoDB" id="2589563at2759"/>
<feature type="transmembrane region" description="Helical" evidence="2">
    <location>
        <begin position="292"/>
        <end position="313"/>
    </location>
</feature>
<evidence type="ECO:0000313" key="4">
    <source>
        <dbReference type="Proteomes" id="UP000054383"/>
    </source>
</evidence>
<dbReference type="PANTHER" id="PTHR36819:SF1">
    <property type="entry name" value="REGULATOR OF PHOSPHOLIPASE D SRF1"/>
    <property type="match status" value="1"/>
</dbReference>
<name>A0A0U1M281_TALIS</name>
<dbReference type="OMA" id="NDAICDR"/>
<dbReference type="InterPro" id="IPR037737">
    <property type="entry name" value="Srf1"/>
</dbReference>
<feature type="transmembrane region" description="Helical" evidence="2">
    <location>
        <begin position="218"/>
        <end position="241"/>
    </location>
</feature>
<keyword evidence="2" id="KW-1133">Transmembrane helix</keyword>
<organism evidence="3 4">
    <name type="scientific">Talaromyces islandicus</name>
    <name type="common">Penicillium islandicum</name>
    <dbReference type="NCBI Taxonomy" id="28573"/>
    <lineage>
        <taxon>Eukaryota</taxon>
        <taxon>Fungi</taxon>
        <taxon>Dikarya</taxon>
        <taxon>Ascomycota</taxon>
        <taxon>Pezizomycotina</taxon>
        <taxon>Eurotiomycetes</taxon>
        <taxon>Eurotiomycetidae</taxon>
        <taxon>Eurotiales</taxon>
        <taxon>Trichocomaceae</taxon>
        <taxon>Talaromyces</taxon>
        <taxon>Talaromyces sect. Islandici</taxon>
    </lineage>
</organism>
<dbReference type="GO" id="GO:0071944">
    <property type="term" value="C:cell periphery"/>
    <property type="evidence" value="ECO:0007669"/>
    <property type="project" value="TreeGrafter"/>
</dbReference>
<dbReference type="GO" id="GO:0000324">
    <property type="term" value="C:fungal-type vacuole"/>
    <property type="evidence" value="ECO:0007669"/>
    <property type="project" value="TreeGrafter"/>
</dbReference>
<proteinExistence type="predicted"/>
<feature type="transmembrane region" description="Helical" evidence="2">
    <location>
        <begin position="342"/>
        <end position="366"/>
    </location>
</feature>
<protein>
    <recommendedName>
        <fullName evidence="5">Regulator of phospholipase D SRF1</fullName>
    </recommendedName>
</protein>
<sequence length="371" mass="41292">MAQDARDSSLTSPTARTISQSNFLEPDARSAGRPRSVTVTSTASRVVPTRPSAFTEEPTLNKNWAFRPIRTLPAWIRSVDGPDDDDEQQDATTSLLPSQVEDAVVAQHNHTPYDKSNNPGRDSAGFDIGMPDLKTGLRESRWTRFTRSVAYPHVDTGVEEKRVSFEWLNNNLGDYSQPWGVSNSGSEAELGRSTWRARRRTWIERLQIHLLRSPVVPLILRLTVWIFSLCGLVLGGVINHLSHRDRQVKGSSADMAIVVDAVALVYLVYITYDEYAGKPLGLRSPKAKMRLILLDLFFIVFDAANLSLAFAGLSDIRGPCTEAVVNDKQDEKNDAICQRQTALASVLLVALIAWLLTFCISVFRLVERVAK</sequence>
<feature type="compositionally biased region" description="Low complexity" evidence="1">
    <location>
        <begin position="33"/>
        <end position="44"/>
    </location>
</feature>
<keyword evidence="2" id="KW-0812">Transmembrane</keyword>
<keyword evidence="2" id="KW-0472">Membrane</keyword>
<feature type="region of interest" description="Disordered" evidence="1">
    <location>
        <begin position="1"/>
        <end position="44"/>
    </location>
</feature>
<evidence type="ECO:0008006" key="5">
    <source>
        <dbReference type="Google" id="ProtNLM"/>
    </source>
</evidence>
<accession>A0A0U1M281</accession>